<evidence type="ECO:0000313" key="8">
    <source>
        <dbReference type="EMBL" id="KAJ8031761.1"/>
    </source>
</evidence>
<evidence type="ECO:0000256" key="6">
    <source>
        <dbReference type="PIRSR" id="PIRSR000097-3"/>
    </source>
</evidence>
<reference evidence="8" key="1">
    <citation type="submission" date="2021-10" db="EMBL/GenBank/DDBJ databases">
        <title>Tropical sea cucumber genome reveals ecological adaptation and Cuvierian tubules defense mechanism.</title>
        <authorList>
            <person name="Chen T."/>
        </authorList>
    </citation>
    <scope>NUCLEOTIDE SEQUENCE</scope>
    <source>
        <strain evidence="8">Nanhai2018</strain>
        <tissue evidence="8">Muscle</tissue>
    </source>
</reference>
<feature type="domain" description="NADP-dependent oxidoreductase" evidence="7">
    <location>
        <begin position="19"/>
        <end position="282"/>
    </location>
</feature>
<proteinExistence type="inferred from homology"/>
<dbReference type="AlphaFoldDB" id="A0A9Q1BSH6"/>
<dbReference type="PANTHER" id="PTHR11732">
    <property type="entry name" value="ALDO/KETO REDUCTASE"/>
    <property type="match status" value="1"/>
</dbReference>
<evidence type="ECO:0000313" key="9">
    <source>
        <dbReference type="Proteomes" id="UP001152320"/>
    </source>
</evidence>
<dbReference type="InterPro" id="IPR020471">
    <property type="entry name" value="AKR"/>
</dbReference>
<feature type="site" description="Lowers pKa of active site Tyr" evidence="6">
    <location>
        <position position="83"/>
    </location>
</feature>
<dbReference type="InterPro" id="IPR036812">
    <property type="entry name" value="NAD(P)_OxRdtase_dom_sf"/>
</dbReference>
<dbReference type="InterPro" id="IPR023210">
    <property type="entry name" value="NADP_OxRdtase_dom"/>
</dbReference>
<dbReference type="PIRSF" id="PIRSF000097">
    <property type="entry name" value="AKR"/>
    <property type="match status" value="1"/>
</dbReference>
<dbReference type="PROSITE" id="PS00798">
    <property type="entry name" value="ALDOKETO_REDUCTASE_1"/>
    <property type="match status" value="1"/>
</dbReference>
<dbReference type="InterPro" id="IPR018170">
    <property type="entry name" value="Aldo/ket_reductase_CS"/>
</dbReference>
<dbReference type="OrthoDB" id="416253at2759"/>
<dbReference type="Pfam" id="PF00248">
    <property type="entry name" value="Aldo_ket_red"/>
    <property type="match status" value="1"/>
</dbReference>
<keyword evidence="2" id="KW-0521">NADP</keyword>
<gene>
    <name evidence="8" type="ORF">HOLleu_25067</name>
</gene>
<dbReference type="EMBL" id="JAIZAY010000012">
    <property type="protein sequence ID" value="KAJ8031761.1"/>
    <property type="molecule type" value="Genomic_DNA"/>
</dbReference>
<comment type="caution">
    <text evidence="8">The sequence shown here is derived from an EMBL/GenBank/DDBJ whole genome shotgun (WGS) entry which is preliminary data.</text>
</comment>
<dbReference type="PRINTS" id="PR00069">
    <property type="entry name" value="ALDKETRDTASE"/>
</dbReference>
<dbReference type="SUPFAM" id="SSF51430">
    <property type="entry name" value="NAD(P)-linked oxidoreductase"/>
    <property type="match status" value="1"/>
</dbReference>
<evidence type="ECO:0000256" key="4">
    <source>
        <dbReference type="PIRSR" id="PIRSR000097-1"/>
    </source>
</evidence>
<dbReference type="FunFam" id="3.20.20.100:FF:000006">
    <property type="entry name" value="Aldo-keto reductase family 1 member A1"/>
    <property type="match status" value="1"/>
</dbReference>
<accession>A0A9Q1BSH6</accession>
<keyword evidence="9" id="KW-1185">Reference proteome</keyword>
<evidence type="ECO:0000256" key="1">
    <source>
        <dbReference type="ARBA" id="ARBA00007905"/>
    </source>
</evidence>
<keyword evidence="3" id="KW-0560">Oxidoreductase</keyword>
<name>A0A9Q1BSH6_HOLLE</name>
<dbReference type="Proteomes" id="UP001152320">
    <property type="component" value="Chromosome 12"/>
</dbReference>
<evidence type="ECO:0000256" key="5">
    <source>
        <dbReference type="PIRSR" id="PIRSR000097-2"/>
    </source>
</evidence>
<feature type="active site" description="Proton donor" evidence="4">
    <location>
        <position position="54"/>
    </location>
</feature>
<dbReference type="GO" id="GO:0016491">
    <property type="term" value="F:oxidoreductase activity"/>
    <property type="evidence" value="ECO:0007669"/>
    <property type="project" value="UniProtKB-KW"/>
</dbReference>
<feature type="binding site" evidence="5">
    <location>
        <position position="116"/>
    </location>
    <ligand>
        <name>substrate</name>
    </ligand>
</feature>
<organism evidence="8 9">
    <name type="scientific">Holothuria leucospilota</name>
    <name type="common">Black long sea cucumber</name>
    <name type="synonym">Mertensiothuria leucospilota</name>
    <dbReference type="NCBI Taxonomy" id="206669"/>
    <lineage>
        <taxon>Eukaryota</taxon>
        <taxon>Metazoa</taxon>
        <taxon>Echinodermata</taxon>
        <taxon>Eleutherozoa</taxon>
        <taxon>Echinozoa</taxon>
        <taxon>Holothuroidea</taxon>
        <taxon>Aspidochirotacea</taxon>
        <taxon>Aspidochirotida</taxon>
        <taxon>Holothuriidae</taxon>
        <taxon>Holothuria</taxon>
    </lineage>
</organism>
<sequence>MASKNLYCLLSSGRKVPLVGLGTARFKNKPGEVRDAVKVAIDVGYRHFDGAYLYQNERQIGEALEEKIKDGMVKREDLFITSKLWSTFHRPDKVENALRQSLEELQLDFVDLYLMHSPMAVQYTGDKEFLPLDKSDQILVDDIHYTETWQEMEKLVTKDLTKSIGVSNFKIAQLSELLKIAKEPIAINQIENHPFIDQRELIDFCKLKGITIAAYSPLGSPSRRWRSDTDPDVLRHLLVKEVADSKGCSPAQLLVAYNICQGIICIPKSISPSRIQENFMVSILVSDQLLQFYQTFYNKLTEFGPRRTFSLFVIV</sequence>
<dbReference type="PROSITE" id="PS00062">
    <property type="entry name" value="ALDOKETO_REDUCTASE_2"/>
    <property type="match status" value="1"/>
</dbReference>
<comment type="similarity">
    <text evidence="1">Belongs to the aldo/keto reductase family.</text>
</comment>
<evidence type="ECO:0000259" key="7">
    <source>
        <dbReference type="Pfam" id="PF00248"/>
    </source>
</evidence>
<dbReference type="PROSITE" id="PS00063">
    <property type="entry name" value="ALDOKETO_REDUCTASE_3"/>
    <property type="match status" value="1"/>
</dbReference>
<protein>
    <submittedName>
        <fullName evidence="8">Alcohol dehydrogenase [NADP(+)] A</fullName>
    </submittedName>
</protein>
<evidence type="ECO:0000256" key="2">
    <source>
        <dbReference type="ARBA" id="ARBA00022857"/>
    </source>
</evidence>
<evidence type="ECO:0000256" key="3">
    <source>
        <dbReference type="ARBA" id="ARBA00023002"/>
    </source>
</evidence>
<dbReference type="Gene3D" id="3.20.20.100">
    <property type="entry name" value="NADP-dependent oxidoreductase domain"/>
    <property type="match status" value="1"/>
</dbReference>